<evidence type="ECO:0008006" key="4">
    <source>
        <dbReference type="Google" id="ProtNLM"/>
    </source>
</evidence>
<feature type="compositionally biased region" description="Low complexity" evidence="1">
    <location>
        <begin position="14"/>
        <end position="24"/>
    </location>
</feature>
<feature type="compositionally biased region" description="Pro residues" evidence="1">
    <location>
        <begin position="1"/>
        <end position="13"/>
    </location>
</feature>
<dbReference type="Proteomes" id="UP000078512">
    <property type="component" value="Unassembled WGS sequence"/>
</dbReference>
<reference evidence="2 3" key="1">
    <citation type="submission" date="2016-05" db="EMBL/GenBank/DDBJ databases">
        <title>Genome sequencing reveals origins of a unique bacterial endosymbiosis in the earliest lineages of terrestrial Fungi.</title>
        <authorList>
            <consortium name="DOE Joint Genome Institute"/>
            <person name="Uehling J."/>
            <person name="Gryganskyi A."/>
            <person name="Hameed K."/>
            <person name="Tschaplinski T."/>
            <person name="Misztal P."/>
            <person name="Wu S."/>
            <person name="Desiro A."/>
            <person name="Vande Pol N."/>
            <person name="Du Z.-Y."/>
            <person name="Zienkiewicz A."/>
            <person name="Zienkiewicz K."/>
            <person name="Morin E."/>
            <person name="Tisserant E."/>
            <person name="Splivallo R."/>
            <person name="Hainaut M."/>
            <person name="Henrissat B."/>
            <person name="Ohm R."/>
            <person name="Kuo A."/>
            <person name="Yan J."/>
            <person name="Lipzen A."/>
            <person name="Nolan M."/>
            <person name="Labutti K."/>
            <person name="Barry K."/>
            <person name="Goldstein A."/>
            <person name="Labbe J."/>
            <person name="Schadt C."/>
            <person name="Tuskan G."/>
            <person name="Grigoriev I."/>
            <person name="Martin F."/>
            <person name="Vilgalys R."/>
            <person name="Bonito G."/>
        </authorList>
    </citation>
    <scope>NUCLEOTIDE SEQUENCE [LARGE SCALE GENOMIC DNA]</scope>
    <source>
        <strain evidence="2 3">AG-77</strain>
    </source>
</reference>
<gene>
    <name evidence="2" type="ORF">K457DRAFT_642474</name>
</gene>
<feature type="region of interest" description="Disordered" evidence="1">
    <location>
        <begin position="1"/>
        <end position="28"/>
    </location>
</feature>
<sequence>MSAPPPPPPPLPAGPEGAAPAAPANSTHSTVYVGHLSPRTERRDVEELVSTATILFGQTWFTFSG</sequence>
<accession>A0A197JS06</accession>
<evidence type="ECO:0000313" key="3">
    <source>
        <dbReference type="Proteomes" id="UP000078512"/>
    </source>
</evidence>
<evidence type="ECO:0000313" key="2">
    <source>
        <dbReference type="EMBL" id="OAQ27231.1"/>
    </source>
</evidence>
<proteinExistence type="predicted"/>
<dbReference type="EMBL" id="KV442059">
    <property type="protein sequence ID" value="OAQ27231.1"/>
    <property type="molecule type" value="Genomic_DNA"/>
</dbReference>
<dbReference type="AlphaFoldDB" id="A0A197JS06"/>
<evidence type="ECO:0000256" key="1">
    <source>
        <dbReference type="SAM" id="MobiDB-lite"/>
    </source>
</evidence>
<keyword evidence="3" id="KW-1185">Reference proteome</keyword>
<protein>
    <recommendedName>
        <fullName evidence="4">RRM domain-containing protein</fullName>
    </recommendedName>
</protein>
<name>A0A197JS06_9FUNG</name>
<organism evidence="2 3">
    <name type="scientific">Linnemannia elongata AG-77</name>
    <dbReference type="NCBI Taxonomy" id="1314771"/>
    <lineage>
        <taxon>Eukaryota</taxon>
        <taxon>Fungi</taxon>
        <taxon>Fungi incertae sedis</taxon>
        <taxon>Mucoromycota</taxon>
        <taxon>Mortierellomycotina</taxon>
        <taxon>Mortierellomycetes</taxon>
        <taxon>Mortierellales</taxon>
        <taxon>Mortierellaceae</taxon>
        <taxon>Linnemannia</taxon>
    </lineage>
</organism>